<proteinExistence type="predicted"/>
<accession>A0A8S5U7W8</accession>
<sequence>MYHEIYDYCCSDTKCNVDCPEDGPGQTCPKFTPIRSSQLDLINKNRPDGHKERK</sequence>
<protein>
    <submittedName>
        <fullName evidence="1">Uncharacterized protein</fullName>
    </submittedName>
</protein>
<evidence type="ECO:0000313" key="1">
    <source>
        <dbReference type="EMBL" id="DAF90522.1"/>
    </source>
</evidence>
<dbReference type="EMBL" id="BK016031">
    <property type="protein sequence ID" value="DAF90522.1"/>
    <property type="molecule type" value="Genomic_DNA"/>
</dbReference>
<reference evidence="1" key="1">
    <citation type="journal article" date="2021" name="Proc. Natl. Acad. Sci. U.S.A.">
        <title>A Catalog of Tens of Thousands of Viruses from Human Metagenomes Reveals Hidden Associations with Chronic Diseases.</title>
        <authorList>
            <person name="Tisza M.J."/>
            <person name="Buck C.B."/>
        </authorList>
    </citation>
    <scope>NUCLEOTIDE SEQUENCE</scope>
    <source>
        <strain evidence="1">Ctdet19</strain>
    </source>
</reference>
<organism evidence="1">
    <name type="scientific">Podoviridae sp. ctdet19</name>
    <dbReference type="NCBI Taxonomy" id="2825262"/>
    <lineage>
        <taxon>Viruses</taxon>
        <taxon>Duplodnaviria</taxon>
        <taxon>Heunggongvirae</taxon>
        <taxon>Uroviricota</taxon>
        <taxon>Caudoviricetes</taxon>
    </lineage>
</organism>
<name>A0A8S5U7W8_9CAUD</name>